<feature type="transmembrane region" description="Helical" evidence="4">
    <location>
        <begin position="124"/>
        <end position="142"/>
    </location>
</feature>
<dbReference type="RefSeq" id="WP_107006468.1">
    <property type="nucleotide sequence ID" value="NZ_JBHRSF010000071.1"/>
</dbReference>
<dbReference type="PROSITE" id="PS50887">
    <property type="entry name" value="GGDEF"/>
    <property type="match status" value="1"/>
</dbReference>
<feature type="transmembrane region" description="Helical" evidence="4">
    <location>
        <begin position="199"/>
        <end position="220"/>
    </location>
</feature>
<reference evidence="9" key="3">
    <citation type="journal article" date="2019" name="Int. J. Syst. Evol. Microbiol.">
        <title>The Global Catalogue of Microorganisms (GCM) 10K type strain sequencing project: providing services to taxonomists for standard genome sequencing and annotation.</title>
        <authorList>
            <consortium name="The Broad Institute Genomics Platform"/>
            <consortium name="The Broad Institute Genome Sequencing Center for Infectious Disease"/>
            <person name="Wu L."/>
            <person name="Ma J."/>
        </authorList>
    </citation>
    <scope>NUCLEOTIDE SEQUENCE [LARGE SCALE GENOMIC DNA]</scope>
    <source>
        <strain evidence="9">KCTC 62575</strain>
    </source>
</reference>
<dbReference type="SUPFAM" id="SSF55073">
    <property type="entry name" value="Nucleotide cyclase"/>
    <property type="match status" value="1"/>
</dbReference>
<keyword evidence="6" id="KW-0548">Nucleotidyltransferase</keyword>
<keyword evidence="4" id="KW-1133">Transmembrane helix</keyword>
<evidence type="ECO:0000256" key="3">
    <source>
        <dbReference type="ARBA" id="ARBA00034247"/>
    </source>
</evidence>
<reference evidence="6" key="1">
    <citation type="journal article" date="2014" name="Int. J. Syst. Evol. Microbiol.">
        <title>Complete genome of a new Firmicutes species belonging to the dominant human colonic microbiota ('Ruminococcus bicirculans') reveals two chromosomes and a selective capacity to utilize plant glucans.</title>
        <authorList>
            <consortium name="NISC Comparative Sequencing Program"/>
            <person name="Wegmann U."/>
            <person name="Louis P."/>
            <person name="Goesmann A."/>
            <person name="Henrissat B."/>
            <person name="Duncan S.H."/>
            <person name="Flint H.J."/>
        </authorList>
    </citation>
    <scope>NUCLEOTIDE SEQUENCE</scope>
    <source>
        <strain evidence="6">KCTC 62575</strain>
    </source>
</reference>
<dbReference type="InterPro" id="IPR029787">
    <property type="entry name" value="Nucleotide_cyclase"/>
</dbReference>
<comment type="caution">
    <text evidence="7">The sequence shown here is derived from an EMBL/GenBank/DDBJ whole genome shotgun (WGS) entry which is preliminary data.</text>
</comment>
<dbReference type="EMBL" id="PYIX02000001">
    <property type="protein sequence ID" value="RFC85422.1"/>
    <property type="molecule type" value="Genomic_DNA"/>
</dbReference>
<feature type="transmembrane region" description="Helical" evidence="4">
    <location>
        <begin position="173"/>
        <end position="193"/>
    </location>
</feature>
<dbReference type="GO" id="GO:0052621">
    <property type="term" value="F:diguanylate cyclase activity"/>
    <property type="evidence" value="ECO:0007669"/>
    <property type="project" value="UniProtKB-EC"/>
</dbReference>
<dbReference type="AlphaFoldDB" id="A0A371YVG3"/>
<proteinExistence type="predicted"/>
<dbReference type="NCBIfam" id="TIGR00254">
    <property type="entry name" value="GGDEF"/>
    <property type="match status" value="1"/>
</dbReference>
<comment type="catalytic activity">
    <reaction evidence="3">
        <text>2 GTP = 3',3'-c-di-GMP + 2 diphosphate</text>
        <dbReference type="Rhea" id="RHEA:24898"/>
        <dbReference type="ChEBI" id="CHEBI:33019"/>
        <dbReference type="ChEBI" id="CHEBI:37565"/>
        <dbReference type="ChEBI" id="CHEBI:58805"/>
        <dbReference type="EC" id="2.7.7.65"/>
    </reaction>
</comment>
<dbReference type="Pfam" id="PF00990">
    <property type="entry name" value="GGDEF"/>
    <property type="match status" value="1"/>
</dbReference>
<dbReference type="Proteomes" id="UP000240957">
    <property type="component" value="Unassembled WGS sequence"/>
</dbReference>
<dbReference type="InterPro" id="IPR050469">
    <property type="entry name" value="Diguanylate_Cyclase"/>
</dbReference>
<dbReference type="GO" id="GO:0043709">
    <property type="term" value="P:cell adhesion involved in single-species biofilm formation"/>
    <property type="evidence" value="ECO:0007669"/>
    <property type="project" value="TreeGrafter"/>
</dbReference>
<evidence type="ECO:0000256" key="2">
    <source>
        <dbReference type="ARBA" id="ARBA00012528"/>
    </source>
</evidence>
<dbReference type="PANTHER" id="PTHR45138">
    <property type="entry name" value="REGULATORY COMPONENTS OF SENSORY TRANSDUCTION SYSTEM"/>
    <property type="match status" value="1"/>
</dbReference>
<dbReference type="EMBL" id="JBHRSF010000071">
    <property type="protein sequence ID" value="MFC2996672.1"/>
    <property type="molecule type" value="Genomic_DNA"/>
</dbReference>
<evidence type="ECO:0000313" key="8">
    <source>
        <dbReference type="Proteomes" id="UP000240957"/>
    </source>
</evidence>
<name>A0A371YVG3_9GAMM</name>
<organism evidence="7 8">
    <name type="scientific">Acinetobacter sichuanensis</name>
    <dbReference type="NCBI Taxonomy" id="2136183"/>
    <lineage>
        <taxon>Bacteria</taxon>
        <taxon>Pseudomonadati</taxon>
        <taxon>Pseudomonadota</taxon>
        <taxon>Gammaproteobacteria</taxon>
        <taxon>Moraxellales</taxon>
        <taxon>Moraxellaceae</taxon>
        <taxon>Acinetobacter</taxon>
    </lineage>
</organism>
<dbReference type="CDD" id="cd01949">
    <property type="entry name" value="GGDEF"/>
    <property type="match status" value="1"/>
</dbReference>
<dbReference type="EC" id="2.7.7.65" evidence="2"/>
<reference evidence="6" key="4">
    <citation type="submission" date="2024-09" db="EMBL/GenBank/DDBJ databases">
        <authorList>
            <person name="Sun Q."/>
            <person name="Mori K."/>
        </authorList>
    </citation>
    <scope>NUCLEOTIDE SEQUENCE</scope>
    <source>
        <strain evidence="6">KCTC 62575</strain>
    </source>
</reference>
<feature type="transmembrane region" description="Helical" evidence="4">
    <location>
        <begin position="55"/>
        <end position="79"/>
    </location>
</feature>
<gene>
    <name evidence="6" type="ORF">ACFODO_15655</name>
    <name evidence="7" type="ORF">C9E89_000420</name>
</gene>
<dbReference type="OrthoDB" id="9812260at2"/>
<feature type="transmembrane region" description="Helical" evidence="4">
    <location>
        <begin position="148"/>
        <end position="166"/>
    </location>
</feature>
<evidence type="ECO:0000313" key="9">
    <source>
        <dbReference type="Proteomes" id="UP001595455"/>
    </source>
</evidence>
<dbReference type="InterPro" id="IPR043128">
    <property type="entry name" value="Rev_trsase/Diguanyl_cyclase"/>
</dbReference>
<evidence type="ECO:0000313" key="7">
    <source>
        <dbReference type="EMBL" id="RFC85422.1"/>
    </source>
</evidence>
<reference evidence="7 8" key="2">
    <citation type="submission" date="2018-08" db="EMBL/GenBank/DDBJ databases">
        <title>The draft genome of Acinetobacter sichuanensis strain WCHAc060041.</title>
        <authorList>
            <person name="Qin J."/>
            <person name="Feng Y."/>
            <person name="Zong Z."/>
        </authorList>
    </citation>
    <scope>NUCLEOTIDE SEQUENCE [LARGE SCALE GENOMIC DNA]</scope>
    <source>
        <strain evidence="7 8">WCHAc060041</strain>
    </source>
</reference>
<dbReference type="FunFam" id="3.30.70.270:FF:000001">
    <property type="entry name" value="Diguanylate cyclase domain protein"/>
    <property type="match status" value="1"/>
</dbReference>
<keyword evidence="4" id="KW-0812">Transmembrane</keyword>
<protein>
    <recommendedName>
        <fullName evidence="2">diguanylate cyclase</fullName>
        <ecNumber evidence="2">2.7.7.65</ecNumber>
    </recommendedName>
</protein>
<dbReference type="Gene3D" id="3.30.70.270">
    <property type="match status" value="1"/>
</dbReference>
<feature type="transmembrane region" description="Helical" evidence="4">
    <location>
        <begin position="91"/>
        <end position="112"/>
    </location>
</feature>
<dbReference type="Proteomes" id="UP001595455">
    <property type="component" value="Unassembled WGS sequence"/>
</dbReference>
<dbReference type="GO" id="GO:1902201">
    <property type="term" value="P:negative regulation of bacterial-type flagellum-dependent cell motility"/>
    <property type="evidence" value="ECO:0007669"/>
    <property type="project" value="TreeGrafter"/>
</dbReference>
<evidence type="ECO:0000256" key="4">
    <source>
        <dbReference type="SAM" id="Phobius"/>
    </source>
</evidence>
<dbReference type="SMART" id="SM00267">
    <property type="entry name" value="GGDEF"/>
    <property type="match status" value="1"/>
</dbReference>
<comment type="cofactor">
    <cofactor evidence="1">
        <name>Mg(2+)</name>
        <dbReference type="ChEBI" id="CHEBI:18420"/>
    </cofactor>
</comment>
<evidence type="ECO:0000313" key="6">
    <source>
        <dbReference type="EMBL" id="MFC2996672.1"/>
    </source>
</evidence>
<dbReference type="GO" id="GO:0005886">
    <property type="term" value="C:plasma membrane"/>
    <property type="evidence" value="ECO:0007669"/>
    <property type="project" value="TreeGrafter"/>
</dbReference>
<feature type="domain" description="GGDEF" evidence="5">
    <location>
        <begin position="281"/>
        <end position="417"/>
    </location>
</feature>
<keyword evidence="4" id="KW-0472">Membrane</keyword>
<evidence type="ECO:0000256" key="1">
    <source>
        <dbReference type="ARBA" id="ARBA00001946"/>
    </source>
</evidence>
<keyword evidence="9" id="KW-1185">Reference proteome</keyword>
<dbReference type="InterPro" id="IPR000160">
    <property type="entry name" value="GGDEF_dom"/>
</dbReference>
<evidence type="ECO:0000259" key="5">
    <source>
        <dbReference type="PROSITE" id="PS50887"/>
    </source>
</evidence>
<accession>A0A371YVG3</accession>
<keyword evidence="6" id="KW-0808">Transferase</keyword>
<sequence>MNSKIEDEPEIQELERQRKEYECLLENQSKSMSSLFSKSLEAKFWKDREDRLTKLIVRAFFPATIFYFLFELISLPINYFTTEVMYRKHDVLMTLISYSTGWIALLTVYLMAKHPVWKVYYRHVVMTVIMIGLSIVQIVLFSTQSGSMTWRGTLIIIFALMFAYICSGIRPRYTFIAGMMSALITCLVLWITGKYVPQWVLFNVLVLGNLVGLGLAVLTISTERIRFLQSLIIDLDKKIYAALNQHLVRLSHQDTLTLLDNRRSFEQKFSQSLYRAKDKQQPLALLFIDVDFFKLFNDYYGHQQGDMALISVAEVLKKNIQDDDIAIRYGGEEFIILLNNSSYEAAIKVAKKLLEDMYKQKIPHEHSKISKYLTISIGLTVYLGNEHILEKELLNIADNALYQAKKQGRNQYIFMPTNTNMHDIDVNKNPVKNS</sequence>
<dbReference type="PANTHER" id="PTHR45138:SF9">
    <property type="entry name" value="DIGUANYLATE CYCLASE DGCM-RELATED"/>
    <property type="match status" value="1"/>
</dbReference>